<reference evidence="1" key="1">
    <citation type="submission" date="2021-02" db="EMBL/GenBank/DDBJ databases">
        <authorList>
            <person name="Nowell W R."/>
        </authorList>
    </citation>
    <scope>NUCLEOTIDE SEQUENCE</scope>
</reference>
<proteinExistence type="predicted"/>
<evidence type="ECO:0000313" key="1">
    <source>
        <dbReference type="EMBL" id="CAF1691637.1"/>
    </source>
</evidence>
<dbReference type="AlphaFoldDB" id="A0A816HQZ1"/>
<gene>
    <name evidence="1" type="ORF">XAT740_LOCUS64285</name>
</gene>
<accession>A0A816HQZ1</accession>
<sequence>MTFKNLCQRKLDYEKSKVETKLLRQCVLHQQLTNMFSSLTISPPASLNTIEDEKIRQSLIYRYEQI</sequence>
<evidence type="ECO:0000313" key="2">
    <source>
        <dbReference type="Proteomes" id="UP000663828"/>
    </source>
</evidence>
<organism evidence="1 2">
    <name type="scientific">Adineta ricciae</name>
    <name type="common">Rotifer</name>
    <dbReference type="NCBI Taxonomy" id="249248"/>
    <lineage>
        <taxon>Eukaryota</taxon>
        <taxon>Metazoa</taxon>
        <taxon>Spiralia</taxon>
        <taxon>Gnathifera</taxon>
        <taxon>Rotifera</taxon>
        <taxon>Eurotatoria</taxon>
        <taxon>Bdelloidea</taxon>
        <taxon>Adinetida</taxon>
        <taxon>Adinetidae</taxon>
        <taxon>Adineta</taxon>
    </lineage>
</organism>
<feature type="non-terminal residue" evidence="1">
    <location>
        <position position="66"/>
    </location>
</feature>
<dbReference type="EMBL" id="CAJNOR010021894">
    <property type="protein sequence ID" value="CAF1691637.1"/>
    <property type="molecule type" value="Genomic_DNA"/>
</dbReference>
<dbReference type="Proteomes" id="UP000663828">
    <property type="component" value="Unassembled WGS sequence"/>
</dbReference>
<comment type="caution">
    <text evidence="1">The sequence shown here is derived from an EMBL/GenBank/DDBJ whole genome shotgun (WGS) entry which is preliminary data.</text>
</comment>
<protein>
    <submittedName>
        <fullName evidence="1">Uncharacterized protein</fullName>
    </submittedName>
</protein>
<keyword evidence="2" id="KW-1185">Reference proteome</keyword>
<name>A0A816HQZ1_ADIRI</name>